<sequence>MRMKVATTRLMMTLIAVLGVLAGFCIATGISIDKSFYIHDGFYYQETMKTTEVSHAELFGFLKECFPEMIYIRQLNENKPNSFLNNSFNGTVLVSLPDATYYLTNLSEFRNFLEEDDLNKYQYRTDRFDCDDFAWDLKVRAAEKGISLGVVSKGDWQNGEDHRLNLLITKEDGIFKIYLIDAASDKIWPLDFNYAREIIFIFF</sequence>
<evidence type="ECO:0000313" key="2">
    <source>
        <dbReference type="Proteomes" id="UP000176755"/>
    </source>
</evidence>
<organism evidence="1 2">
    <name type="scientific">Candidatus Nealsonbacteria bacterium RBG_13_42_11</name>
    <dbReference type="NCBI Taxonomy" id="1801663"/>
    <lineage>
        <taxon>Bacteria</taxon>
        <taxon>Candidatus Nealsoniibacteriota</taxon>
    </lineage>
</organism>
<evidence type="ECO:0008006" key="3">
    <source>
        <dbReference type="Google" id="ProtNLM"/>
    </source>
</evidence>
<dbReference type="EMBL" id="MHLY01000010">
    <property type="protein sequence ID" value="OGZ18595.1"/>
    <property type="molecule type" value="Genomic_DNA"/>
</dbReference>
<dbReference type="Proteomes" id="UP000176755">
    <property type="component" value="Unassembled WGS sequence"/>
</dbReference>
<dbReference type="Gene3D" id="3.30.460.70">
    <property type="match status" value="1"/>
</dbReference>
<accession>A0A1G2DYF7</accession>
<protein>
    <recommendedName>
        <fullName evidence="3">Agglutinin C-terminal domain-containing protein</fullName>
    </recommendedName>
</protein>
<dbReference type="STRING" id="1801663.A2175_01195"/>
<dbReference type="AlphaFoldDB" id="A0A1G2DYF7"/>
<name>A0A1G2DYF7_9BACT</name>
<gene>
    <name evidence="1" type="ORF">A2175_01195</name>
</gene>
<comment type="caution">
    <text evidence="1">The sequence shown here is derived from an EMBL/GenBank/DDBJ whole genome shotgun (WGS) entry which is preliminary data.</text>
</comment>
<evidence type="ECO:0000313" key="1">
    <source>
        <dbReference type="EMBL" id="OGZ18595.1"/>
    </source>
</evidence>
<reference evidence="1 2" key="1">
    <citation type="journal article" date="2016" name="Nat. Commun.">
        <title>Thousands of microbial genomes shed light on interconnected biogeochemical processes in an aquifer system.</title>
        <authorList>
            <person name="Anantharaman K."/>
            <person name="Brown C.T."/>
            <person name="Hug L.A."/>
            <person name="Sharon I."/>
            <person name="Castelle C.J."/>
            <person name="Probst A.J."/>
            <person name="Thomas B.C."/>
            <person name="Singh A."/>
            <person name="Wilkins M.J."/>
            <person name="Karaoz U."/>
            <person name="Brodie E.L."/>
            <person name="Williams K.H."/>
            <person name="Hubbard S.S."/>
            <person name="Banfield J.F."/>
        </authorList>
    </citation>
    <scope>NUCLEOTIDE SEQUENCE [LARGE SCALE GENOMIC DNA]</scope>
</reference>
<proteinExistence type="predicted"/>